<dbReference type="PANTHER" id="PTHR44899:SF3">
    <property type="entry name" value="SERINE_THREONINE-PROTEIN KINASE NEK1"/>
    <property type="match status" value="1"/>
</dbReference>
<dbReference type="Gene3D" id="1.10.510.10">
    <property type="entry name" value="Transferase(Phosphotransferase) domain 1"/>
    <property type="match status" value="1"/>
</dbReference>
<feature type="region of interest" description="Disordered" evidence="11">
    <location>
        <begin position="385"/>
        <end position="570"/>
    </location>
</feature>
<evidence type="ECO:0000256" key="4">
    <source>
        <dbReference type="ARBA" id="ARBA00022679"/>
    </source>
</evidence>
<dbReference type="AlphaFoldDB" id="A0A8J2SGK3"/>
<dbReference type="GO" id="GO:0005524">
    <property type="term" value="F:ATP binding"/>
    <property type="evidence" value="ECO:0007669"/>
    <property type="project" value="UniProtKB-UniRule"/>
</dbReference>
<dbReference type="InterPro" id="IPR000719">
    <property type="entry name" value="Prot_kinase_dom"/>
</dbReference>
<feature type="compositionally biased region" description="Low complexity" evidence="11">
    <location>
        <begin position="726"/>
        <end position="744"/>
    </location>
</feature>
<dbReference type="InterPro" id="IPR017441">
    <property type="entry name" value="Protein_kinase_ATP_BS"/>
</dbReference>
<dbReference type="InterPro" id="IPR008271">
    <property type="entry name" value="Ser/Thr_kinase_AS"/>
</dbReference>
<evidence type="ECO:0000256" key="7">
    <source>
        <dbReference type="ARBA" id="ARBA00022840"/>
    </source>
</evidence>
<feature type="compositionally biased region" description="Low complexity" evidence="11">
    <location>
        <begin position="883"/>
        <end position="893"/>
    </location>
</feature>
<sequence>MDQLEPIKVLGEGAFGKVYLMRHRQERTLQCVKVIKIKNIPKKEREACRAEVQLMKRLRHPNIVAYRDSFLARNRESLCIVMTYCDGGDLGNQITQAAKRRRPFTEAKVLHWFVQMALGLHYMHANRVLHRDLKTQNIFLLGNGRLVLGDLGISKVLEGTLDFAQTCIGTPYYMSPEIFKNKPYNHKSDIWALGCVLYECATLNHAFDANSLNGLACKIVRGKYPPVSSRYSKHLSDLVGAMLATQPSQRPTLEAILRRPFVRKHVRGFFADLVRRPSQSIGAGTRAVRAAAVCVAEERSASSPDVDALRAQLEELRMGEVIQQALNPDENSDDDPRKAQRRARERKEQLRREEDRKGAVEQALLRLRKEREARLRDRERLREEAERRRRREEARQRKPRVPRQREWKRPVPRERASRVRASAPDARRERIVEPERRSVDQRRRDQRRDDEARRVRELERWENKQRAAAAERKRRVEAARPPNNGAARREVERAREADRARDNGARREAERAREADRARDNDAARRDRARDAERARQREIVEKLKADKLELDEAEARRQARVRQAAAAERRRAEADLLREQEEAAERRRVEAELLREQERRLAARLEAAKKAPPASPRVAEAKNLHDPSLAAKHAFSPRNDGLNARDRVLMRKRAAQEARERELNQALAEARQESAEQAQQAKAWGDAQYRSSMDSKLPRRPPNSPRRPPATPPRSPPMSPEAKVASPTRWASPSPRRPAASPSPRRPPMTPDTPEPRRLTPDTPPQCPPTRDGPPTRDDDADLVLDSESEDEEAAIGFAVAAPEHIEDAEQDIQKREDELRAELELTSQRCEELRKSLHDTKARMAARDAAPVEDESEDEGPAVGVLNAVVEEDESDDEAPVRVVPQSPPRVLESPRTPHNNLADAPSPSGRLEQRLQILKERCIGQMGARQFRRAYDYLKSVQDADDDALDYDVDDAGLEIGGDAYDEQADAETQAKLLAILGPDKVHLAPLVDQLLFMEESL</sequence>
<organism evidence="13 14">
    <name type="scientific">Pelagomonas calceolata</name>
    <dbReference type="NCBI Taxonomy" id="35677"/>
    <lineage>
        <taxon>Eukaryota</taxon>
        <taxon>Sar</taxon>
        <taxon>Stramenopiles</taxon>
        <taxon>Ochrophyta</taxon>
        <taxon>Pelagophyceae</taxon>
        <taxon>Pelagomonadales</taxon>
        <taxon>Pelagomonadaceae</taxon>
        <taxon>Pelagomonas</taxon>
    </lineage>
</organism>
<comment type="catalytic activity">
    <reaction evidence="8">
        <text>L-threonyl-[protein] + ATP = O-phospho-L-threonyl-[protein] + ADP + H(+)</text>
        <dbReference type="Rhea" id="RHEA:46608"/>
        <dbReference type="Rhea" id="RHEA-COMP:11060"/>
        <dbReference type="Rhea" id="RHEA-COMP:11605"/>
        <dbReference type="ChEBI" id="CHEBI:15378"/>
        <dbReference type="ChEBI" id="CHEBI:30013"/>
        <dbReference type="ChEBI" id="CHEBI:30616"/>
        <dbReference type="ChEBI" id="CHEBI:61977"/>
        <dbReference type="ChEBI" id="CHEBI:456216"/>
        <dbReference type="EC" id="2.7.11.1"/>
    </reaction>
</comment>
<dbReference type="EC" id="2.7.11.1" evidence="2"/>
<comment type="caution">
    <text evidence="13">The sequence shown here is derived from an EMBL/GenBank/DDBJ whole genome shotgun (WGS) entry which is preliminary data.</text>
</comment>
<dbReference type="SUPFAM" id="SSF56112">
    <property type="entry name" value="Protein kinase-like (PK-like)"/>
    <property type="match status" value="1"/>
</dbReference>
<dbReference type="GO" id="GO:0004674">
    <property type="term" value="F:protein serine/threonine kinase activity"/>
    <property type="evidence" value="ECO:0007669"/>
    <property type="project" value="UniProtKB-KW"/>
</dbReference>
<dbReference type="PROSITE" id="PS50011">
    <property type="entry name" value="PROTEIN_KINASE_DOM"/>
    <property type="match status" value="1"/>
</dbReference>
<keyword evidence="14" id="KW-1185">Reference proteome</keyword>
<dbReference type="PANTHER" id="PTHR44899">
    <property type="entry name" value="CAMK FAMILY PROTEIN KINASE"/>
    <property type="match status" value="1"/>
</dbReference>
<feature type="compositionally biased region" description="Pro residues" evidence="11">
    <location>
        <begin position="701"/>
        <end position="720"/>
    </location>
</feature>
<evidence type="ECO:0000259" key="12">
    <source>
        <dbReference type="PROSITE" id="PS50011"/>
    </source>
</evidence>
<evidence type="ECO:0000256" key="6">
    <source>
        <dbReference type="ARBA" id="ARBA00022777"/>
    </source>
</evidence>
<keyword evidence="7 10" id="KW-0067">ATP-binding</keyword>
<feature type="region of interest" description="Disordered" evidence="11">
    <location>
        <begin position="607"/>
        <end position="819"/>
    </location>
</feature>
<evidence type="ECO:0000256" key="11">
    <source>
        <dbReference type="SAM" id="MobiDB-lite"/>
    </source>
</evidence>
<dbReference type="EMBL" id="CAKKNE010000002">
    <property type="protein sequence ID" value="CAH0367304.1"/>
    <property type="molecule type" value="Genomic_DNA"/>
</dbReference>
<dbReference type="SMART" id="SM00220">
    <property type="entry name" value="S_TKc"/>
    <property type="match status" value="1"/>
</dbReference>
<dbReference type="FunFam" id="3.30.200.20:FF:000097">
    <property type="entry name" value="Probable serine/threonine-protein kinase nek1"/>
    <property type="match status" value="1"/>
</dbReference>
<feature type="compositionally biased region" description="Basic and acidic residues" evidence="11">
    <location>
        <begin position="403"/>
        <end position="417"/>
    </location>
</feature>
<keyword evidence="5 10" id="KW-0547">Nucleotide-binding</keyword>
<dbReference type="Pfam" id="PF00069">
    <property type="entry name" value="Pkinase"/>
    <property type="match status" value="1"/>
</dbReference>
<feature type="compositionally biased region" description="Low complexity" evidence="11">
    <location>
        <begin position="666"/>
        <end position="684"/>
    </location>
</feature>
<dbReference type="PROSITE" id="PS00107">
    <property type="entry name" value="PROTEIN_KINASE_ATP"/>
    <property type="match status" value="1"/>
</dbReference>
<dbReference type="PROSITE" id="PS00108">
    <property type="entry name" value="PROTEIN_KINASE_ST"/>
    <property type="match status" value="1"/>
</dbReference>
<accession>A0A8J2SGK3</accession>
<feature type="region of interest" description="Disordered" evidence="11">
    <location>
        <begin position="323"/>
        <end position="355"/>
    </location>
</feature>
<feature type="compositionally biased region" description="Basic and acidic residues" evidence="11">
    <location>
        <begin position="345"/>
        <end position="355"/>
    </location>
</feature>
<feature type="binding site" evidence="10">
    <location>
        <position position="43"/>
    </location>
    <ligand>
        <name>ATP</name>
        <dbReference type="ChEBI" id="CHEBI:30616"/>
    </ligand>
</feature>
<evidence type="ECO:0000256" key="3">
    <source>
        <dbReference type="ARBA" id="ARBA00022527"/>
    </source>
</evidence>
<keyword evidence="3" id="KW-0723">Serine/threonine-protein kinase</keyword>
<feature type="domain" description="Protein kinase" evidence="12">
    <location>
        <begin position="4"/>
        <end position="262"/>
    </location>
</feature>
<feature type="compositionally biased region" description="Pro residues" evidence="11">
    <location>
        <begin position="745"/>
        <end position="754"/>
    </location>
</feature>
<feature type="compositionally biased region" description="Pro residues" evidence="11">
    <location>
        <begin position="763"/>
        <end position="773"/>
    </location>
</feature>
<keyword evidence="4" id="KW-0808">Transferase</keyword>
<evidence type="ECO:0000256" key="10">
    <source>
        <dbReference type="PROSITE-ProRule" id="PRU10141"/>
    </source>
</evidence>
<feature type="compositionally biased region" description="Basic and acidic residues" evidence="11">
    <location>
        <begin position="385"/>
        <end position="396"/>
    </location>
</feature>
<comment type="similarity">
    <text evidence="1">Belongs to the protein kinase superfamily. NEK Ser/Thr protein kinase family. NIMA subfamily.</text>
</comment>
<evidence type="ECO:0000256" key="5">
    <source>
        <dbReference type="ARBA" id="ARBA00022741"/>
    </source>
</evidence>
<dbReference type="Proteomes" id="UP000789595">
    <property type="component" value="Unassembled WGS sequence"/>
</dbReference>
<evidence type="ECO:0000256" key="2">
    <source>
        <dbReference type="ARBA" id="ARBA00012513"/>
    </source>
</evidence>
<dbReference type="OrthoDB" id="248923at2759"/>
<proteinExistence type="inferred from homology"/>
<feature type="compositionally biased region" description="Basic and acidic residues" evidence="11">
    <location>
        <begin position="487"/>
        <end position="558"/>
    </location>
</feature>
<reference evidence="13" key="1">
    <citation type="submission" date="2021-11" db="EMBL/GenBank/DDBJ databases">
        <authorList>
            <consortium name="Genoscope - CEA"/>
            <person name="William W."/>
        </authorList>
    </citation>
    <scope>NUCLEOTIDE SEQUENCE</scope>
</reference>
<feature type="compositionally biased region" description="Basic and acidic residues" evidence="11">
    <location>
        <begin position="644"/>
        <end position="664"/>
    </location>
</feature>
<evidence type="ECO:0000256" key="9">
    <source>
        <dbReference type="ARBA" id="ARBA00048679"/>
    </source>
</evidence>
<protein>
    <recommendedName>
        <fullName evidence="2">non-specific serine/threonine protein kinase</fullName>
        <ecNumber evidence="2">2.7.11.1</ecNumber>
    </recommendedName>
</protein>
<evidence type="ECO:0000313" key="13">
    <source>
        <dbReference type="EMBL" id="CAH0367304.1"/>
    </source>
</evidence>
<feature type="region of interest" description="Disordered" evidence="11">
    <location>
        <begin position="843"/>
        <end position="912"/>
    </location>
</feature>
<dbReference type="InterPro" id="IPR011009">
    <property type="entry name" value="Kinase-like_dom_sf"/>
</dbReference>
<evidence type="ECO:0000256" key="8">
    <source>
        <dbReference type="ARBA" id="ARBA00047899"/>
    </source>
</evidence>
<feature type="compositionally biased region" description="Acidic residues" evidence="11">
    <location>
        <begin position="780"/>
        <end position="795"/>
    </location>
</feature>
<evidence type="ECO:0000256" key="1">
    <source>
        <dbReference type="ARBA" id="ARBA00010886"/>
    </source>
</evidence>
<evidence type="ECO:0000313" key="14">
    <source>
        <dbReference type="Proteomes" id="UP000789595"/>
    </source>
</evidence>
<dbReference type="InterPro" id="IPR051131">
    <property type="entry name" value="NEK_Ser/Thr_kinase_NIMA"/>
</dbReference>
<keyword evidence="6" id="KW-0418">Kinase</keyword>
<feature type="compositionally biased region" description="Basic and acidic residues" evidence="11">
    <location>
        <begin position="425"/>
        <end position="478"/>
    </location>
</feature>
<name>A0A8J2SGK3_9STRA</name>
<gene>
    <name evidence="13" type="ORF">PECAL_2P03180</name>
</gene>
<comment type="catalytic activity">
    <reaction evidence="9">
        <text>L-seryl-[protein] + ATP = O-phospho-L-seryl-[protein] + ADP + H(+)</text>
        <dbReference type="Rhea" id="RHEA:17989"/>
        <dbReference type="Rhea" id="RHEA-COMP:9863"/>
        <dbReference type="Rhea" id="RHEA-COMP:11604"/>
        <dbReference type="ChEBI" id="CHEBI:15378"/>
        <dbReference type="ChEBI" id="CHEBI:29999"/>
        <dbReference type="ChEBI" id="CHEBI:30616"/>
        <dbReference type="ChEBI" id="CHEBI:83421"/>
        <dbReference type="ChEBI" id="CHEBI:456216"/>
        <dbReference type="EC" id="2.7.11.1"/>
    </reaction>
</comment>
<feature type="compositionally biased region" description="Basic and acidic residues" evidence="11">
    <location>
        <begin position="805"/>
        <end position="819"/>
    </location>
</feature>
<dbReference type="CDD" id="cd08215">
    <property type="entry name" value="STKc_Nek"/>
    <property type="match status" value="1"/>
</dbReference>
<feature type="compositionally biased region" description="Acidic residues" evidence="11">
    <location>
        <begin position="853"/>
        <end position="862"/>
    </location>
</feature>
<dbReference type="Gene3D" id="3.30.200.20">
    <property type="entry name" value="Phosphorylase Kinase, domain 1"/>
    <property type="match status" value="1"/>
</dbReference>